<dbReference type="RefSeq" id="WP_199870452.1">
    <property type="nucleotide sequence ID" value="NZ_JAAGPU010000026.1"/>
</dbReference>
<dbReference type="Pfam" id="PF03572">
    <property type="entry name" value="Peptidase_S41"/>
    <property type="match status" value="1"/>
</dbReference>
<reference evidence="2 3" key="1">
    <citation type="submission" date="2020-02" db="EMBL/GenBank/DDBJ databases">
        <title>Genome assembly of a novel Clostridium senegalense strain.</title>
        <authorList>
            <person name="Gupta T.B."/>
            <person name="Jauregui R."/>
            <person name="Maclean P."/>
            <person name="Nawarathana A."/>
            <person name="Brightwell G."/>
        </authorList>
    </citation>
    <scope>NUCLEOTIDE SEQUENCE [LARGE SCALE GENOMIC DNA]</scope>
    <source>
        <strain evidence="2 3">AGRFS4</strain>
    </source>
</reference>
<evidence type="ECO:0000313" key="3">
    <source>
        <dbReference type="Proteomes" id="UP000481872"/>
    </source>
</evidence>
<dbReference type="InterPro" id="IPR029045">
    <property type="entry name" value="ClpP/crotonase-like_dom_sf"/>
</dbReference>
<dbReference type="PANTHER" id="PTHR11261:SF3">
    <property type="entry name" value="RETINOL-BINDING PROTEIN 3"/>
    <property type="match status" value="1"/>
</dbReference>
<dbReference type="GO" id="GO:0008236">
    <property type="term" value="F:serine-type peptidase activity"/>
    <property type="evidence" value="ECO:0007669"/>
    <property type="project" value="InterPro"/>
</dbReference>
<dbReference type="SMART" id="SM00245">
    <property type="entry name" value="TSPc"/>
    <property type="match status" value="1"/>
</dbReference>
<evidence type="ECO:0000259" key="1">
    <source>
        <dbReference type="SMART" id="SM00245"/>
    </source>
</evidence>
<name>A0A6M0H4Y6_9CLOT</name>
<dbReference type="SUPFAM" id="SSF52096">
    <property type="entry name" value="ClpP/crotonase"/>
    <property type="match status" value="1"/>
</dbReference>
<dbReference type="EMBL" id="JAAGPU010000026">
    <property type="protein sequence ID" value="NEU05786.1"/>
    <property type="molecule type" value="Genomic_DNA"/>
</dbReference>
<comment type="caution">
    <text evidence="2">The sequence shown here is derived from an EMBL/GenBank/DDBJ whole genome shotgun (WGS) entry which is preliminary data.</text>
</comment>
<sequence>MKKKLIKTLTPILILSIIFSVYLIKKNLEINKKENFNKFVEGINLSRNELFKDAPSIKDEYLNWNLGDEYEFTPEETKEFVEYQKLFFDKNLILNPNIIYNEKKIITYDEAKEDVDSLFKFFRYGYGAYGYFGGDIVFNEAKKNIMDVLNGQQSIKADDFSNLLLNNLNFIKDGHFALASKNPFFNKLKVYYIYDKDEFFKDGNGYYRLVDKRHYYIKEINKDSNIDKYMKYTINNDGKLVYSIAILQEEVSSTINTDVVYLNDKESFSESLVLNILPFDFQKENIPFEYSIKDNVPIAKLGAMHASSEEDDSQFDFPGTGFKMKNYPISILDLRGNKGGFLTAGTTWIQSYSGEYTTNRGAYATISNNMIREFNKYNGSNYSGGSNSLKPTLLSRIPNDKLVFVLIDKAIFSAGEHFIECLMNMDNVILVGTNTCGGTLSGGTYYYRLKNSMITTQIGNYLYISPCGDDFEFNGFHPDILVDSNEALEKVQKLIKYYNLN</sequence>
<dbReference type="Proteomes" id="UP000481872">
    <property type="component" value="Unassembled WGS sequence"/>
</dbReference>
<keyword evidence="3" id="KW-1185">Reference proteome</keyword>
<gene>
    <name evidence="2" type="ORF">G3M99_13200</name>
</gene>
<accession>A0A6M0H4Y6</accession>
<feature type="domain" description="Tail specific protease" evidence="1">
    <location>
        <begin position="269"/>
        <end position="483"/>
    </location>
</feature>
<dbReference type="InterPro" id="IPR005151">
    <property type="entry name" value="Tail-specific_protease"/>
</dbReference>
<dbReference type="PANTHER" id="PTHR11261">
    <property type="entry name" value="INTERPHOTORECEPTOR RETINOID-BINDING PROTEIN"/>
    <property type="match status" value="1"/>
</dbReference>
<proteinExistence type="predicted"/>
<dbReference type="Gene3D" id="3.90.226.10">
    <property type="entry name" value="2-enoyl-CoA Hydratase, Chain A, domain 1"/>
    <property type="match status" value="1"/>
</dbReference>
<organism evidence="2 3">
    <name type="scientific">Clostridium senegalense</name>
    <dbReference type="NCBI Taxonomy" id="1465809"/>
    <lineage>
        <taxon>Bacteria</taxon>
        <taxon>Bacillati</taxon>
        <taxon>Bacillota</taxon>
        <taxon>Clostridia</taxon>
        <taxon>Eubacteriales</taxon>
        <taxon>Clostridiaceae</taxon>
        <taxon>Clostridium</taxon>
    </lineage>
</organism>
<evidence type="ECO:0000313" key="2">
    <source>
        <dbReference type="EMBL" id="NEU05786.1"/>
    </source>
</evidence>
<protein>
    <recommendedName>
        <fullName evidence="1">Tail specific protease domain-containing protein</fullName>
    </recommendedName>
</protein>
<dbReference type="GO" id="GO:0006508">
    <property type="term" value="P:proteolysis"/>
    <property type="evidence" value="ECO:0007669"/>
    <property type="project" value="InterPro"/>
</dbReference>
<dbReference type="AlphaFoldDB" id="A0A6M0H4Y6"/>